<sequence>MSSLIIVLLTQSCVGDAIIIGAWPRRSHLSQRRDSPQSEVLHASLCTHAVGLHIELVRNFRRCGLCEVDSKK</sequence>
<accession>A0A5C2S9X6</accession>
<dbReference type="Proteomes" id="UP000313359">
    <property type="component" value="Unassembled WGS sequence"/>
</dbReference>
<gene>
    <name evidence="2" type="ORF">L227DRAFT_88324</name>
</gene>
<name>A0A5C2S9X6_9APHY</name>
<evidence type="ECO:0008006" key="4">
    <source>
        <dbReference type="Google" id="ProtNLM"/>
    </source>
</evidence>
<protein>
    <recommendedName>
        <fullName evidence="4">Secreted protein</fullName>
    </recommendedName>
</protein>
<keyword evidence="1" id="KW-0732">Signal</keyword>
<evidence type="ECO:0000256" key="1">
    <source>
        <dbReference type="SAM" id="SignalP"/>
    </source>
</evidence>
<evidence type="ECO:0000313" key="2">
    <source>
        <dbReference type="EMBL" id="RPD60491.1"/>
    </source>
</evidence>
<evidence type="ECO:0000313" key="3">
    <source>
        <dbReference type="Proteomes" id="UP000313359"/>
    </source>
</evidence>
<feature type="signal peptide" evidence="1">
    <location>
        <begin position="1"/>
        <end position="17"/>
    </location>
</feature>
<reference evidence="2" key="1">
    <citation type="journal article" date="2018" name="Genome Biol. Evol.">
        <title>Genomics and development of Lentinus tigrinus, a white-rot wood-decaying mushroom with dimorphic fruiting bodies.</title>
        <authorList>
            <person name="Wu B."/>
            <person name="Xu Z."/>
            <person name="Knudson A."/>
            <person name="Carlson A."/>
            <person name="Chen N."/>
            <person name="Kovaka S."/>
            <person name="LaButti K."/>
            <person name="Lipzen A."/>
            <person name="Pennachio C."/>
            <person name="Riley R."/>
            <person name="Schakwitz W."/>
            <person name="Umezawa K."/>
            <person name="Ohm R.A."/>
            <person name="Grigoriev I.V."/>
            <person name="Nagy L.G."/>
            <person name="Gibbons J."/>
            <person name="Hibbett D."/>
        </authorList>
    </citation>
    <scope>NUCLEOTIDE SEQUENCE [LARGE SCALE GENOMIC DNA]</scope>
    <source>
        <strain evidence="2">ALCF2SS1-6</strain>
    </source>
</reference>
<keyword evidence="3" id="KW-1185">Reference proteome</keyword>
<dbReference type="AlphaFoldDB" id="A0A5C2S9X6"/>
<proteinExistence type="predicted"/>
<organism evidence="2 3">
    <name type="scientific">Lentinus tigrinus ALCF2SS1-6</name>
    <dbReference type="NCBI Taxonomy" id="1328759"/>
    <lineage>
        <taxon>Eukaryota</taxon>
        <taxon>Fungi</taxon>
        <taxon>Dikarya</taxon>
        <taxon>Basidiomycota</taxon>
        <taxon>Agaricomycotina</taxon>
        <taxon>Agaricomycetes</taxon>
        <taxon>Polyporales</taxon>
        <taxon>Polyporaceae</taxon>
        <taxon>Lentinus</taxon>
    </lineage>
</organism>
<feature type="chain" id="PRO_5022816564" description="Secreted protein" evidence="1">
    <location>
        <begin position="18"/>
        <end position="72"/>
    </location>
</feature>
<dbReference type="EMBL" id="ML122265">
    <property type="protein sequence ID" value="RPD60491.1"/>
    <property type="molecule type" value="Genomic_DNA"/>
</dbReference>